<dbReference type="Proteomes" id="UP000078397">
    <property type="component" value="Unassembled WGS sequence"/>
</dbReference>
<gene>
    <name evidence="1" type="ORF">VFPPC_18675</name>
</gene>
<sequence length="105" mass="12050">MVILAQVSCHTESEPCQARSCQWTWKSSYYPTRLSPSFNFIQDASTSHCERCLCSIVAACGPLPRSSSHNLVLCLPWKNKAEGFRHRPSSQYQHDSDKRIRIHRV</sequence>
<evidence type="ECO:0000313" key="2">
    <source>
        <dbReference type="Proteomes" id="UP000078397"/>
    </source>
</evidence>
<reference evidence="1 2" key="1">
    <citation type="journal article" date="2016" name="PLoS Pathog.">
        <title>Biosynthesis of antibiotic leucinostatins in bio-control fungus Purpureocillium lilacinum and their inhibition on phytophthora revealed by genome mining.</title>
        <authorList>
            <person name="Wang G."/>
            <person name="Liu Z."/>
            <person name="Lin R."/>
            <person name="Li E."/>
            <person name="Mao Z."/>
            <person name="Ling J."/>
            <person name="Yang Y."/>
            <person name="Yin W.B."/>
            <person name="Xie B."/>
        </authorList>
    </citation>
    <scope>NUCLEOTIDE SEQUENCE [LARGE SCALE GENOMIC DNA]</scope>
    <source>
        <strain evidence="1">170</strain>
    </source>
</reference>
<dbReference type="GeneID" id="33937372"/>
<evidence type="ECO:0000313" key="1">
    <source>
        <dbReference type="EMBL" id="OWT43598.1"/>
    </source>
</evidence>
<protein>
    <submittedName>
        <fullName evidence="1">Uncharacterized protein</fullName>
    </submittedName>
</protein>
<comment type="caution">
    <text evidence="1">The sequence shown here is derived from an EMBL/GenBank/DDBJ whole genome shotgun (WGS) entry which is preliminary data.</text>
</comment>
<name>A0A219AS55_METCM</name>
<dbReference type="AlphaFoldDB" id="A0A219AS55"/>
<proteinExistence type="predicted"/>
<keyword evidence="2" id="KW-1185">Reference proteome</keyword>
<dbReference type="KEGG" id="pchm:VFPPC_18675"/>
<accession>A0A219AS55</accession>
<dbReference type="RefSeq" id="XP_022286005.1">
    <property type="nucleotide sequence ID" value="XM_022430251.1"/>
</dbReference>
<organism evidence="1 2">
    <name type="scientific">Pochonia chlamydosporia 170</name>
    <dbReference type="NCBI Taxonomy" id="1380566"/>
    <lineage>
        <taxon>Eukaryota</taxon>
        <taxon>Fungi</taxon>
        <taxon>Dikarya</taxon>
        <taxon>Ascomycota</taxon>
        <taxon>Pezizomycotina</taxon>
        <taxon>Sordariomycetes</taxon>
        <taxon>Hypocreomycetidae</taxon>
        <taxon>Hypocreales</taxon>
        <taxon>Clavicipitaceae</taxon>
        <taxon>Pochonia</taxon>
    </lineage>
</organism>
<dbReference type="EMBL" id="LSBJ02000001">
    <property type="protein sequence ID" value="OWT43598.1"/>
    <property type="molecule type" value="Genomic_DNA"/>
</dbReference>